<dbReference type="EMBL" id="OE842810">
    <property type="protein sequence ID" value="CAD7601471.1"/>
    <property type="molecule type" value="Genomic_DNA"/>
</dbReference>
<proteinExistence type="predicted"/>
<accession>A0A7R9PNV3</accession>
<protein>
    <submittedName>
        <fullName evidence="1">Uncharacterized protein</fullName>
    </submittedName>
</protein>
<name>A0A7R9PNV3_TIMGE</name>
<dbReference type="AlphaFoldDB" id="A0A7R9PNV3"/>
<sequence length="114" mass="12416">MNSHCCTRKRREVTGLATRHHECSALDHESSALDHESSALDHECSASDHAATEAGHCILLNVQIQHQPASAAEWSKASLLMLDWPTVDEEIGVRIPIGSTEGVVVREVKPNIKG</sequence>
<organism evidence="1">
    <name type="scientific">Timema genevievae</name>
    <name type="common">Walking stick</name>
    <dbReference type="NCBI Taxonomy" id="629358"/>
    <lineage>
        <taxon>Eukaryota</taxon>
        <taxon>Metazoa</taxon>
        <taxon>Ecdysozoa</taxon>
        <taxon>Arthropoda</taxon>
        <taxon>Hexapoda</taxon>
        <taxon>Insecta</taxon>
        <taxon>Pterygota</taxon>
        <taxon>Neoptera</taxon>
        <taxon>Polyneoptera</taxon>
        <taxon>Phasmatodea</taxon>
        <taxon>Timematodea</taxon>
        <taxon>Timematoidea</taxon>
        <taxon>Timematidae</taxon>
        <taxon>Timema</taxon>
    </lineage>
</organism>
<gene>
    <name evidence="1" type="ORF">TGEB3V08_LOCUS7967</name>
</gene>
<reference evidence="1" key="1">
    <citation type="submission" date="2020-11" db="EMBL/GenBank/DDBJ databases">
        <authorList>
            <person name="Tran Van P."/>
        </authorList>
    </citation>
    <scope>NUCLEOTIDE SEQUENCE</scope>
</reference>
<evidence type="ECO:0000313" key="1">
    <source>
        <dbReference type="EMBL" id="CAD7601471.1"/>
    </source>
</evidence>